<dbReference type="InterPro" id="IPR044612">
    <property type="entry name" value="ARL2/3"/>
</dbReference>
<dbReference type="SMART" id="SM00178">
    <property type="entry name" value="SAR"/>
    <property type="match status" value="1"/>
</dbReference>
<dbReference type="NCBIfam" id="TIGR00231">
    <property type="entry name" value="small_GTP"/>
    <property type="match status" value="1"/>
</dbReference>
<evidence type="ECO:0000256" key="2">
    <source>
        <dbReference type="ARBA" id="ARBA00023134"/>
    </source>
</evidence>
<evidence type="ECO:0000313" key="5">
    <source>
        <dbReference type="EMBL" id="GMM34556.1"/>
    </source>
</evidence>
<keyword evidence="1 3" id="KW-0547">Nucleotide-binding</keyword>
<evidence type="ECO:0000256" key="4">
    <source>
        <dbReference type="PIRSR" id="PIRSR606689-2"/>
    </source>
</evidence>
<dbReference type="Pfam" id="PF00025">
    <property type="entry name" value="Arf"/>
    <property type="match status" value="1"/>
</dbReference>
<proteinExistence type="predicted"/>
<evidence type="ECO:0000256" key="3">
    <source>
        <dbReference type="PIRSR" id="PIRSR606689-1"/>
    </source>
</evidence>
<dbReference type="InterPro" id="IPR005225">
    <property type="entry name" value="Small_GTP-bd"/>
</dbReference>
<keyword evidence="4" id="KW-0479">Metal-binding</keyword>
<sequence>MGLLSIIRKQKLKEHELRVLVLGLDGGGKTSVVTKILHEDTSQIAPTMGFNISTIHHSNFTLNVWDIGGQSTIRAFWDNYFMNCDCLVWCIDANSLERLQESFSEFRKLMDEERLVGSGLLILVNKIDLVPTNEIETTVQLIRKTLKIDEITNHNVGILPVSAITGKNIDRILDWIVSEASERLYIL</sequence>
<feature type="binding site" evidence="3">
    <location>
        <begin position="23"/>
        <end position="30"/>
    </location>
    <ligand>
        <name>GTP</name>
        <dbReference type="ChEBI" id="CHEBI:37565"/>
    </ligand>
</feature>
<dbReference type="InterPro" id="IPR027417">
    <property type="entry name" value="P-loop_NTPase"/>
</dbReference>
<reference evidence="5 6" key="1">
    <citation type="journal article" date="2023" name="Elife">
        <title>Identification of key yeast species and microbe-microbe interactions impacting larval growth of Drosophila in the wild.</title>
        <authorList>
            <person name="Mure A."/>
            <person name="Sugiura Y."/>
            <person name="Maeda R."/>
            <person name="Honda K."/>
            <person name="Sakurai N."/>
            <person name="Takahashi Y."/>
            <person name="Watada M."/>
            <person name="Katoh T."/>
            <person name="Gotoh A."/>
            <person name="Gotoh Y."/>
            <person name="Taniguchi I."/>
            <person name="Nakamura K."/>
            <person name="Hayashi T."/>
            <person name="Katayama T."/>
            <person name="Uemura T."/>
            <person name="Hattori Y."/>
        </authorList>
    </citation>
    <scope>NUCLEOTIDE SEQUENCE [LARGE SCALE GENOMIC DNA]</scope>
    <source>
        <strain evidence="5 6">SC-9</strain>
    </source>
</reference>
<feature type="binding site" evidence="3">
    <location>
        <position position="69"/>
    </location>
    <ligand>
        <name>GTP</name>
        <dbReference type="ChEBI" id="CHEBI:37565"/>
    </ligand>
</feature>
<evidence type="ECO:0000313" key="6">
    <source>
        <dbReference type="Proteomes" id="UP001360560"/>
    </source>
</evidence>
<name>A0AAV5QIQ0_9ASCO</name>
<feature type="binding site" evidence="4">
    <location>
        <position position="30"/>
    </location>
    <ligand>
        <name>Mg(2+)</name>
        <dbReference type="ChEBI" id="CHEBI:18420"/>
    </ligand>
</feature>
<dbReference type="SMART" id="SM00177">
    <property type="entry name" value="ARF"/>
    <property type="match status" value="1"/>
</dbReference>
<feature type="binding site" evidence="3">
    <location>
        <begin position="125"/>
        <end position="128"/>
    </location>
    <ligand>
        <name>GTP</name>
        <dbReference type="ChEBI" id="CHEBI:37565"/>
    </ligand>
</feature>
<dbReference type="InterPro" id="IPR006689">
    <property type="entry name" value="Small_GTPase_ARF/SAR"/>
</dbReference>
<dbReference type="GeneID" id="90072535"/>
<dbReference type="GO" id="GO:0046872">
    <property type="term" value="F:metal ion binding"/>
    <property type="evidence" value="ECO:0007669"/>
    <property type="project" value="UniProtKB-KW"/>
</dbReference>
<dbReference type="AlphaFoldDB" id="A0AAV5QIQ0"/>
<evidence type="ECO:0000256" key="1">
    <source>
        <dbReference type="ARBA" id="ARBA00022741"/>
    </source>
</evidence>
<feature type="binding site" evidence="4">
    <location>
        <position position="47"/>
    </location>
    <ligand>
        <name>Mg(2+)</name>
        <dbReference type="ChEBI" id="CHEBI:18420"/>
    </ligand>
</feature>
<dbReference type="Gene3D" id="3.40.50.300">
    <property type="entry name" value="P-loop containing nucleotide triphosphate hydrolases"/>
    <property type="match status" value="1"/>
</dbReference>
<dbReference type="EMBL" id="BTFZ01000003">
    <property type="protein sequence ID" value="GMM34556.1"/>
    <property type="molecule type" value="Genomic_DNA"/>
</dbReference>
<accession>A0AAV5QIQ0</accession>
<gene>
    <name evidence="5" type="ORF">DASC09_018810</name>
</gene>
<dbReference type="SUPFAM" id="SSF52540">
    <property type="entry name" value="P-loop containing nucleoside triphosphate hydrolases"/>
    <property type="match status" value="1"/>
</dbReference>
<dbReference type="GO" id="GO:0005525">
    <property type="term" value="F:GTP binding"/>
    <property type="evidence" value="ECO:0007669"/>
    <property type="project" value="UniProtKB-KW"/>
</dbReference>
<keyword evidence="2 3" id="KW-0342">GTP-binding</keyword>
<dbReference type="PROSITE" id="PS51417">
    <property type="entry name" value="ARF"/>
    <property type="match status" value="1"/>
</dbReference>
<comment type="caution">
    <text evidence="5">The sequence shown here is derived from an EMBL/GenBank/DDBJ whole genome shotgun (WGS) entry which is preliminary data.</text>
</comment>
<dbReference type="GO" id="GO:0003924">
    <property type="term" value="F:GTPase activity"/>
    <property type="evidence" value="ECO:0007669"/>
    <property type="project" value="InterPro"/>
</dbReference>
<keyword evidence="4" id="KW-0460">Magnesium</keyword>
<dbReference type="PRINTS" id="PR00449">
    <property type="entry name" value="RASTRNSFRMNG"/>
</dbReference>
<keyword evidence="6" id="KW-1185">Reference proteome</keyword>
<organism evidence="5 6">
    <name type="scientific">Saccharomycopsis crataegensis</name>
    <dbReference type="NCBI Taxonomy" id="43959"/>
    <lineage>
        <taxon>Eukaryota</taxon>
        <taxon>Fungi</taxon>
        <taxon>Dikarya</taxon>
        <taxon>Ascomycota</taxon>
        <taxon>Saccharomycotina</taxon>
        <taxon>Saccharomycetes</taxon>
        <taxon>Saccharomycopsidaceae</taxon>
        <taxon>Saccharomycopsis</taxon>
    </lineage>
</organism>
<protein>
    <submittedName>
        <fullName evidence="5">Arf family GTPase</fullName>
    </submittedName>
</protein>
<dbReference type="Proteomes" id="UP001360560">
    <property type="component" value="Unassembled WGS sequence"/>
</dbReference>
<dbReference type="RefSeq" id="XP_064851556.1">
    <property type="nucleotide sequence ID" value="XM_064995484.1"/>
</dbReference>
<dbReference type="PANTHER" id="PTHR45697">
    <property type="entry name" value="ADP-RIBOSYLATION FACTOR-LIKE PROTEIN 2-RELATED"/>
    <property type="match status" value="1"/>
</dbReference>